<gene>
    <name evidence="1" type="ORF">AC579_9424</name>
</gene>
<reference evidence="1 2" key="1">
    <citation type="submission" date="2015-07" db="EMBL/GenBank/DDBJ databases">
        <title>Comparative genomics of the Sigatoka disease complex on banana suggests a link between parallel evolutionary changes in Pseudocercospora fijiensis and Pseudocercospora eumusae and increased virulence on the banana host.</title>
        <authorList>
            <person name="Chang T.-C."/>
            <person name="Salvucci A."/>
            <person name="Crous P.W."/>
            <person name="Stergiopoulos I."/>
        </authorList>
    </citation>
    <scope>NUCLEOTIDE SEQUENCE [LARGE SCALE GENOMIC DNA]</scope>
    <source>
        <strain evidence="1 2">CBS 116634</strain>
    </source>
</reference>
<dbReference type="EMBL" id="LFZO01000638">
    <property type="protein sequence ID" value="KXT01949.1"/>
    <property type="molecule type" value="Genomic_DNA"/>
</dbReference>
<protein>
    <submittedName>
        <fullName evidence="1">Uncharacterized protein</fullName>
    </submittedName>
</protein>
<dbReference type="OrthoDB" id="5473394at2759"/>
<dbReference type="AlphaFoldDB" id="A0A139HHV7"/>
<keyword evidence="2" id="KW-1185">Reference proteome</keyword>
<sequence>MSANPAITNTDVINFGMVRKAISLLVESRDGPRTEGTTEDYVGRYVNNFVRQIFTVRDWSIVPQYFSKSGDFPDLVLETWTEKKHGTTVFVPKIFIELKSSTGDTILTALGQLKTAVAQEFGKNYRNKGYLIVVREGGFHKKWCYKYGHWTFLDCLTLKESLIVLPNYLHMQDSMDMDMN</sequence>
<organism evidence="1 2">
    <name type="scientific">Pseudocercospora musae</name>
    <dbReference type="NCBI Taxonomy" id="113226"/>
    <lineage>
        <taxon>Eukaryota</taxon>
        <taxon>Fungi</taxon>
        <taxon>Dikarya</taxon>
        <taxon>Ascomycota</taxon>
        <taxon>Pezizomycotina</taxon>
        <taxon>Dothideomycetes</taxon>
        <taxon>Dothideomycetidae</taxon>
        <taxon>Mycosphaerellales</taxon>
        <taxon>Mycosphaerellaceae</taxon>
        <taxon>Pseudocercospora</taxon>
    </lineage>
</organism>
<name>A0A139HHV7_9PEZI</name>
<dbReference type="Proteomes" id="UP000073492">
    <property type="component" value="Unassembled WGS sequence"/>
</dbReference>
<accession>A0A139HHV7</accession>
<evidence type="ECO:0000313" key="2">
    <source>
        <dbReference type="Proteomes" id="UP000073492"/>
    </source>
</evidence>
<evidence type="ECO:0000313" key="1">
    <source>
        <dbReference type="EMBL" id="KXT01949.1"/>
    </source>
</evidence>
<comment type="caution">
    <text evidence="1">The sequence shown here is derived from an EMBL/GenBank/DDBJ whole genome shotgun (WGS) entry which is preliminary data.</text>
</comment>
<proteinExistence type="predicted"/>